<organism evidence="2 4">
    <name type="scientific">Aquipseudomonas alcaligenes</name>
    <name type="common">Pseudomonas alcaligenes</name>
    <dbReference type="NCBI Taxonomy" id="43263"/>
    <lineage>
        <taxon>Bacteria</taxon>
        <taxon>Pseudomonadati</taxon>
        <taxon>Pseudomonadota</taxon>
        <taxon>Gammaproteobacteria</taxon>
        <taxon>Pseudomonadales</taxon>
        <taxon>Pseudomonadaceae</taxon>
        <taxon>Aquipseudomonas</taxon>
    </lineage>
</organism>
<reference evidence="2 5" key="1">
    <citation type="submission" date="2021-07" db="EMBL/GenBank/DDBJ databases">
        <title>Whole genome sequencing of carbapenem-resistant Pseudomonas spp. isolated in Japan.</title>
        <authorList>
            <person name="Suzuki M."/>
            <person name="Maehana S."/>
            <person name="Kitasato H."/>
        </authorList>
    </citation>
    <scope>NUCLEOTIDE SEQUENCE</scope>
    <source>
        <strain evidence="2">KAM435</strain>
        <strain evidence="3 5">KAM436</strain>
    </source>
</reference>
<dbReference type="EMBL" id="BPMT01000002">
    <property type="protein sequence ID" value="GIZ91675.1"/>
    <property type="molecule type" value="Genomic_DNA"/>
</dbReference>
<dbReference type="InterPro" id="IPR036390">
    <property type="entry name" value="WH_DNA-bd_sf"/>
</dbReference>
<dbReference type="InterPro" id="IPR036388">
    <property type="entry name" value="WH-like_DNA-bd_sf"/>
</dbReference>
<evidence type="ECO:0000313" key="2">
    <source>
        <dbReference type="EMBL" id="GIZ87518.1"/>
    </source>
</evidence>
<evidence type="ECO:0000313" key="4">
    <source>
        <dbReference type="Proteomes" id="UP000887212"/>
    </source>
</evidence>
<dbReference type="PANTHER" id="PTHR22683:SF41">
    <property type="entry name" value="DNA TRANSLOCASE FTSK"/>
    <property type="match status" value="1"/>
</dbReference>
<dbReference type="InterPro" id="IPR018541">
    <property type="entry name" value="Ftsk_gamma"/>
</dbReference>
<dbReference type="SUPFAM" id="SSF46785">
    <property type="entry name" value="Winged helix' DNA-binding domain"/>
    <property type="match status" value="1"/>
</dbReference>
<dbReference type="SMART" id="SM00843">
    <property type="entry name" value="Ftsk_gamma"/>
    <property type="match status" value="1"/>
</dbReference>
<feature type="domain" description="FtsK gamma" evidence="1">
    <location>
        <begin position="158"/>
        <end position="223"/>
    </location>
</feature>
<sequence>MQAQTPEVSAEKATTPAADLRLVSVEQLQKIHRELDACQKVIWLAGCRPRVPNGFDPAYVTGAQEQLKVIEELMKQEPSWTHEKPTQPGAYWIRGNSLEEPALIQVKKDCGDLWCNLHMRTTEPDFGHGYSIAQLSDQFEWLGPLGSAPTAQVDEPQVGKHAPLYRAAVESVIQNQRGSVSFLQRRLGIGYNRAARMIEAMEAAGIVSGMNSEGARAVLVLEVPNA</sequence>
<dbReference type="Proteomes" id="UP000887228">
    <property type="component" value="Unassembled WGS sequence"/>
</dbReference>
<proteinExistence type="predicted"/>
<dbReference type="PANTHER" id="PTHR22683">
    <property type="entry name" value="SPORULATION PROTEIN RELATED"/>
    <property type="match status" value="1"/>
</dbReference>
<evidence type="ECO:0000259" key="1">
    <source>
        <dbReference type="SMART" id="SM00843"/>
    </source>
</evidence>
<dbReference type="Pfam" id="PF09397">
    <property type="entry name" value="FtsK_gamma"/>
    <property type="match status" value="1"/>
</dbReference>
<dbReference type="Proteomes" id="UP000887212">
    <property type="component" value="Unassembled WGS sequence"/>
</dbReference>
<dbReference type="RefSeq" id="WP_203789147.1">
    <property type="nucleotide sequence ID" value="NZ_AP024354.1"/>
</dbReference>
<name>A0AA37CCC9_AQUAC</name>
<accession>A0AA37CCC9</accession>
<protein>
    <recommendedName>
        <fullName evidence="1">FtsK gamma domain-containing protein</fullName>
    </recommendedName>
</protein>
<gene>
    <name evidence="2" type="ORF">KAM435_08450</name>
    <name evidence="3" type="ORF">KAM436_06430</name>
</gene>
<dbReference type="EMBL" id="BPMS01000002">
    <property type="protein sequence ID" value="GIZ87518.1"/>
    <property type="molecule type" value="Genomic_DNA"/>
</dbReference>
<dbReference type="AlphaFoldDB" id="A0AA37CCC9"/>
<evidence type="ECO:0000313" key="3">
    <source>
        <dbReference type="EMBL" id="GIZ91675.1"/>
    </source>
</evidence>
<dbReference type="Gene3D" id="1.10.10.10">
    <property type="entry name" value="Winged helix-like DNA-binding domain superfamily/Winged helix DNA-binding domain"/>
    <property type="match status" value="1"/>
</dbReference>
<dbReference type="InterPro" id="IPR050206">
    <property type="entry name" value="FtsK/SpoIIIE/SftA"/>
</dbReference>
<evidence type="ECO:0000313" key="5">
    <source>
        <dbReference type="Proteomes" id="UP000887228"/>
    </source>
</evidence>
<comment type="caution">
    <text evidence="2">The sequence shown here is derived from an EMBL/GenBank/DDBJ whole genome shotgun (WGS) entry which is preliminary data.</text>
</comment>